<organism evidence="1 2">
    <name type="scientific">Meloidogyne enterolobii</name>
    <name type="common">Root-knot nematode worm</name>
    <name type="synonym">Meloidogyne mayaguensis</name>
    <dbReference type="NCBI Taxonomy" id="390850"/>
    <lineage>
        <taxon>Eukaryota</taxon>
        <taxon>Metazoa</taxon>
        <taxon>Ecdysozoa</taxon>
        <taxon>Nematoda</taxon>
        <taxon>Chromadorea</taxon>
        <taxon>Rhabditida</taxon>
        <taxon>Tylenchina</taxon>
        <taxon>Tylenchomorpha</taxon>
        <taxon>Tylenchoidea</taxon>
        <taxon>Meloidogynidae</taxon>
        <taxon>Meloidogyninae</taxon>
        <taxon>Meloidogyne</taxon>
    </lineage>
</organism>
<dbReference type="AlphaFoldDB" id="A0A6V7V9E1"/>
<dbReference type="Gene3D" id="3.30.830.10">
    <property type="entry name" value="Metalloenzyme, LuxS/M16 peptidase-like"/>
    <property type="match status" value="1"/>
</dbReference>
<gene>
    <name evidence="1" type="ORF">MENT_LOCUS23063</name>
</gene>
<proteinExistence type="predicted"/>
<dbReference type="PANTHER" id="PTHR43016">
    <property type="entry name" value="PRESEQUENCE PROTEASE"/>
    <property type="match status" value="1"/>
</dbReference>
<name>A0A6V7V9E1_MELEN</name>
<accession>A0A6V7V9E1</accession>
<dbReference type="PANTHER" id="PTHR43016:SF16">
    <property type="entry name" value="METALLOPROTEASE, PUTATIVE (AFU_ORTHOLOGUE AFUA_4G07610)-RELATED"/>
    <property type="match status" value="1"/>
</dbReference>
<dbReference type="Proteomes" id="UP000580250">
    <property type="component" value="Unassembled WGS sequence"/>
</dbReference>
<reference evidence="1 2" key="1">
    <citation type="submission" date="2020-08" db="EMBL/GenBank/DDBJ databases">
        <authorList>
            <person name="Koutsovoulos G."/>
            <person name="Danchin GJ E."/>
        </authorList>
    </citation>
    <scope>NUCLEOTIDE SEQUENCE [LARGE SCALE GENOMIC DNA]</scope>
</reference>
<dbReference type="SUPFAM" id="SSF63411">
    <property type="entry name" value="LuxS/MPP-like metallohydrolase"/>
    <property type="match status" value="1"/>
</dbReference>
<comment type="caution">
    <text evidence="1">The sequence shown here is derived from an EMBL/GenBank/DDBJ whole genome shotgun (WGS) entry which is preliminary data.</text>
</comment>
<evidence type="ECO:0000313" key="2">
    <source>
        <dbReference type="Proteomes" id="UP000580250"/>
    </source>
</evidence>
<sequence length="92" mass="10283">MDKITIYLHKNVSTTIYRSQTTNLMVAVTNNKSPVIKGQISFATEASDDRGIGHMVEHLVFMRSEKYPYKGFLDTVLGLSTGGVYCNSSFKE</sequence>
<dbReference type="GO" id="GO:0046872">
    <property type="term" value="F:metal ion binding"/>
    <property type="evidence" value="ECO:0007669"/>
    <property type="project" value="InterPro"/>
</dbReference>
<dbReference type="InterPro" id="IPR011249">
    <property type="entry name" value="Metalloenz_LuxS/M16"/>
</dbReference>
<dbReference type="OrthoDB" id="5809639at2759"/>
<evidence type="ECO:0000313" key="1">
    <source>
        <dbReference type="EMBL" id="CAD2171565.1"/>
    </source>
</evidence>
<dbReference type="EMBL" id="CAJEWN010000186">
    <property type="protein sequence ID" value="CAD2171565.1"/>
    <property type="molecule type" value="Genomic_DNA"/>
</dbReference>
<protein>
    <submittedName>
        <fullName evidence="1">Uncharacterized protein</fullName>
    </submittedName>
</protein>